<keyword evidence="3" id="KW-1185">Reference proteome</keyword>
<dbReference type="RefSeq" id="WP_013032681.1">
    <property type="nucleotide sequence ID" value="NC_013960.1"/>
</dbReference>
<keyword evidence="1" id="KW-0472">Membrane</keyword>
<dbReference type="AlphaFoldDB" id="D5C2D5"/>
<evidence type="ECO:0000256" key="1">
    <source>
        <dbReference type="SAM" id="Phobius"/>
    </source>
</evidence>
<dbReference type="EMBL" id="CP001798">
    <property type="protein sequence ID" value="ADE14794.1"/>
    <property type="molecule type" value="Genomic_DNA"/>
</dbReference>
<dbReference type="OrthoDB" id="5767245at2"/>
<dbReference type="HOGENOM" id="CLU_1702392_0_0_6"/>
<dbReference type="Gene3D" id="3.30.300.250">
    <property type="match status" value="1"/>
</dbReference>
<accession>D5C2D5</accession>
<organism evidence="2 3">
    <name type="scientific">Nitrosococcus halophilus (strain Nc4)</name>
    <dbReference type="NCBI Taxonomy" id="472759"/>
    <lineage>
        <taxon>Bacteria</taxon>
        <taxon>Pseudomonadati</taxon>
        <taxon>Pseudomonadota</taxon>
        <taxon>Gammaproteobacteria</taxon>
        <taxon>Chromatiales</taxon>
        <taxon>Chromatiaceae</taxon>
        <taxon>Nitrosococcus</taxon>
    </lineage>
</organism>
<feature type="transmembrane region" description="Helical" evidence="1">
    <location>
        <begin position="7"/>
        <end position="26"/>
    </location>
</feature>
<reference evidence="3" key="1">
    <citation type="submission" date="2010-04" db="EMBL/GenBank/DDBJ databases">
        <title>Complete genome sequence of Nitrosococcus halophilus Nc4, a salt-adapted, aerobic obligate ammonia-oxidizing sulfur purple bacterium.</title>
        <authorList>
            <consortium name="US DOE Joint Genome Institute"/>
            <person name="Campbell M.A."/>
            <person name="Malfatti S.A."/>
            <person name="Chain P.S.G."/>
            <person name="Heidelberg J.F."/>
            <person name="Ward B.B."/>
            <person name="Klotz M.G."/>
        </authorList>
    </citation>
    <scope>NUCLEOTIDE SEQUENCE [LARGE SCALE GENOMIC DNA]</scope>
    <source>
        <strain evidence="3">Nc4</strain>
    </source>
</reference>
<dbReference type="eggNOG" id="ENOG5033FVA">
    <property type="taxonomic scope" value="Bacteria"/>
</dbReference>
<protein>
    <submittedName>
        <fullName evidence="2">Uncharacterized protein</fullName>
    </submittedName>
</protein>
<proteinExistence type="predicted"/>
<evidence type="ECO:0000313" key="3">
    <source>
        <dbReference type="Proteomes" id="UP000001844"/>
    </source>
</evidence>
<keyword evidence="1" id="KW-0812">Transmembrane</keyword>
<dbReference type="Proteomes" id="UP000001844">
    <property type="component" value="Chromosome"/>
</dbReference>
<sequence length="153" mass="17462">MKKVLKYLGLFLFLMVVGMVAVRMNWLGTNQVFLPTGEKVNPEELPSSEVLSVVAEQMNQALPIKVGRGMELRSVEGVQGELIYHYIKAIPSSESFDRNQFIEDLRPLVLRRACKDQGMAIFFTHGVRAHYDFREEDDQLIGEIIITPRQCGY</sequence>
<keyword evidence="1" id="KW-1133">Transmembrane helix</keyword>
<gene>
    <name evidence="2" type="ordered locus">Nhal_1665</name>
</gene>
<evidence type="ECO:0000313" key="2">
    <source>
        <dbReference type="EMBL" id="ADE14794.1"/>
    </source>
</evidence>
<dbReference type="STRING" id="472759.Nhal_1665"/>
<name>D5C2D5_NITHN</name>
<dbReference type="KEGG" id="nhl:Nhal_1665"/>